<feature type="transmembrane region" description="Helical" evidence="1">
    <location>
        <begin position="110"/>
        <end position="131"/>
    </location>
</feature>
<sequence>MQINFLAILVAALATLPVGFIWYNPKVFGTIWMNETGMTEEKAKGANMFKIFGLTILFSFMIAFILEFLVIHQFGASGMVGGPAAADIKPSYHAFMVDYGTAYRTFKHGALHGFMTGLFFALPIVGINALFERKSWKYILINGGYFIVCLTIMGGIICAWEN</sequence>
<dbReference type="EMBL" id="JBHUMD010000027">
    <property type="protein sequence ID" value="MFD2603032.1"/>
    <property type="molecule type" value="Genomic_DNA"/>
</dbReference>
<accession>A0ABW5NYD5</accession>
<evidence type="ECO:0000313" key="3">
    <source>
        <dbReference type="Proteomes" id="UP001597480"/>
    </source>
</evidence>
<gene>
    <name evidence="2" type="ORF">ACFSR3_13275</name>
</gene>
<comment type="caution">
    <text evidence="2">The sequence shown here is derived from an EMBL/GenBank/DDBJ whole genome shotgun (WGS) entry which is preliminary data.</text>
</comment>
<feature type="transmembrane region" description="Helical" evidence="1">
    <location>
        <begin position="51"/>
        <end position="71"/>
    </location>
</feature>
<keyword evidence="1" id="KW-0472">Membrane</keyword>
<keyword evidence="3" id="KW-1185">Reference proteome</keyword>
<dbReference type="Pfam" id="PF08570">
    <property type="entry name" value="DUF1761"/>
    <property type="match status" value="1"/>
</dbReference>
<proteinExistence type="predicted"/>
<evidence type="ECO:0000313" key="2">
    <source>
        <dbReference type="EMBL" id="MFD2603032.1"/>
    </source>
</evidence>
<name>A0ABW5NYD5_9FLAO</name>
<reference evidence="3" key="1">
    <citation type="journal article" date="2019" name="Int. J. Syst. Evol. Microbiol.">
        <title>The Global Catalogue of Microorganisms (GCM) 10K type strain sequencing project: providing services to taxonomists for standard genome sequencing and annotation.</title>
        <authorList>
            <consortium name="The Broad Institute Genomics Platform"/>
            <consortium name="The Broad Institute Genome Sequencing Center for Infectious Disease"/>
            <person name="Wu L."/>
            <person name="Ma J."/>
        </authorList>
    </citation>
    <scope>NUCLEOTIDE SEQUENCE [LARGE SCALE GENOMIC DNA]</scope>
    <source>
        <strain evidence="3">KCTC 42107</strain>
    </source>
</reference>
<evidence type="ECO:0000256" key="1">
    <source>
        <dbReference type="SAM" id="Phobius"/>
    </source>
</evidence>
<organism evidence="2 3">
    <name type="scientific">Flavobacterium suzhouense</name>
    <dbReference type="NCBI Taxonomy" id="1529638"/>
    <lineage>
        <taxon>Bacteria</taxon>
        <taxon>Pseudomonadati</taxon>
        <taxon>Bacteroidota</taxon>
        <taxon>Flavobacteriia</taxon>
        <taxon>Flavobacteriales</taxon>
        <taxon>Flavobacteriaceae</taxon>
        <taxon>Flavobacterium</taxon>
    </lineage>
</organism>
<feature type="transmembrane region" description="Helical" evidence="1">
    <location>
        <begin position="6"/>
        <end position="23"/>
    </location>
</feature>
<protein>
    <submittedName>
        <fullName evidence="2">DUF1761 domain-containing protein</fullName>
    </submittedName>
</protein>
<feature type="transmembrane region" description="Helical" evidence="1">
    <location>
        <begin position="138"/>
        <end position="160"/>
    </location>
</feature>
<dbReference type="InterPro" id="IPR013879">
    <property type="entry name" value="DUF1761"/>
</dbReference>
<dbReference type="Proteomes" id="UP001597480">
    <property type="component" value="Unassembled WGS sequence"/>
</dbReference>
<keyword evidence="1" id="KW-0812">Transmembrane</keyword>
<keyword evidence="1" id="KW-1133">Transmembrane helix</keyword>
<dbReference type="RefSeq" id="WP_379821617.1">
    <property type="nucleotide sequence ID" value="NZ_JBHUMD010000027.1"/>
</dbReference>